<keyword evidence="2" id="KW-1185">Reference proteome</keyword>
<proteinExistence type="predicted"/>
<organism evidence="1 2">
    <name type="scientific">Thalassobacterium maritimum</name>
    <dbReference type="NCBI Taxonomy" id="3041265"/>
    <lineage>
        <taxon>Bacteria</taxon>
        <taxon>Pseudomonadati</taxon>
        <taxon>Verrucomicrobiota</taxon>
        <taxon>Opitutia</taxon>
        <taxon>Puniceicoccales</taxon>
        <taxon>Coraliomargaritaceae</taxon>
        <taxon>Thalassobacterium</taxon>
    </lineage>
</organism>
<sequence length="275" mass="31189">MKIQHRVSFNTKSDLAKDLKAMGLTFKEGPIISTLEIDESDRQWPQIESLVEMYEAVDLADTKFTKKELDSAGWLRMGASWHHGYPMPDDDFGYLGRTYDLSCYDPKTGIGKLQKAPFQMKAEPVWKKNHLLQLNWIYDVFFVLPEVWESVFKPLGVECEPVVKYDSGEILKTVVQLKSGGVVPSPLELTGFPKEGEKYLPINKGYFPGASTFKGWSRHYLQSQEYFGSGASASKAIIVSAEFYSAMKDNKLKGVDFVPMRTESRHDGAYNQRNS</sequence>
<gene>
    <name evidence="1" type="ORF">QEH52_00075</name>
</gene>
<name>A0ABU1ANZ7_9BACT</name>
<comment type="caution">
    <text evidence="1">The sequence shown here is derived from an EMBL/GenBank/DDBJ whole genome shotgun (WGS) entry which is preliminary data.</text>
</comment>
<dbReference type="EMBL" id="JARXHW010000001">
    <property type="protein sequence ID" value="MDQ8205891.1"/>
    <property type="molecule type" value="Genomic_DNA"/>
</dbReference>
<evidence type="ECO:0000313" key="1">
    <source>
        <dbReference type="EMBL" id="MDQ8205891.1"/>
    </source>
</evidence>
<accession>A0ABU1ANZ7</accession>
<reference evidence="1 2" key="1">
    <citation type="submission" date="2023-04" db="EMBL/GenBank/DDBJ databases">
        <title>A novel bacteria isolated from coastal sediment.</title>
        <authorList>
            <person name="Liu X.-J."/>
            <person name="Du Z.-J."/>
        </authorList>
    </citation>
    <scope>NUCLEOTIDE SEQUENCE [LARGE SCALE GENOMIC DNA]</scope>
    <source>
        <strain evidence="1 2">SDUM461003</strain>
    </source>
</reference>
<protein>
    <submittedName>
        <fullName evidence="1">Uncharacterized protein</fullName>
    </submittedName>
</protein>
<dbReference type="RefSeq" id="WP_308947846.1">
    <property type="nucleotide sequence ID" value="NZ_JARXHW010000001.1"/>
</dbReference>
<dbReference type="Proteomes" id="UP001225316">
    <property type="component" value="Unassembled WGS sequence"/>
</dbReference>
<evidence type="ECO:0000313" key="2">
    <source>
        <dbReference type="Proteomes" id="UP001225316"/>
    </source>
</evidence>